<dbReference type="Gene3D" id="3.10.180.10">
    <property type="entry name" value="2,3-Dihydroxybiphenyl 1,2-Dioxygenase, domain 1"/>
    <property type="match status" value="1"/>
</dbReference>
<dbReference type="AlphaFoldDB" id="A0A8J6Y7C6"/>
<dbReference type="Pfam" id="PF00903">
    <property type="entry name" value="Glyoxalase"/>
    <property type="match status" value="1"/>
</dbReference>
<dbReference type="InterPro" id="IPR029068">
    <property type="entry name" value="Glyas_Bleomycin-R_OHBP_Dase"/>
</dbReference>
<dbReference type="PROSITE" id="PS51819">
    <property type="entry name" value="VOC"/>
    <property type="match status" value="1"/>
</dbReference>
<feature type="domain" description="VOC" evidence="1">
    <location>
        <begin position="6"/>
        <end position="126"/>
    </location>
</feature>
<dbReference type="Proteomes" id="UP000648239">
    <property type="component" value="Unassembled WGS sequence"/>
</dbReference>
<evidence type="ECO:0000259" key="1">
    <source>
        <dbReference type="PROSITE" id="PS51819"/>
    </source>
</evidence>
<accession>A0A8J6Y7C6</accession>
<name>A0A8J6Y7C6_9BACT</name>
<protein>
    <submittedName>
        <fullName evidence="2">VOC family protein</fullName>
    </submittedName>
</protein>
<reference evidence="2 3" key="1">
    <citation type="submission" date="2020-08" db="EMBL/GenBank/DDBJ databases">
        <title>Acidobacteriota in marine sediments use diverse sulfur dissimilation pathways.</title>
        <authorList>
            <person name="Wasmund K."/>
        </authorList>
    </citation>
    <scope>NUCLEOTIDE SEQUENCE [LARGE SCALE GENOMIC DNA]</scope>
    <source>
        <strain evidence="2">MAG AM4</strain>
    </source>
</reference>
<dbReference type="EMBL" id="JACXWD010000008">
    <property type="protein sequence ID" value="MBD3867301.1"/>
    <property type="molecule type" value="Genomic_DNA"/>
</dbReference>
<comment type="caution">
    <text evidence="2">The sequence shown here is derived from an EMBL/GenBank/DDBJ whole genome shotgun (WGS) entry which is preliminary data.</text>
</comment>
<dbReference type="SUPFAM" id="SSF54593">
    <property type="entry name" value="Glyoxalase/Bleomycin resistance protein/Dihydroxybiphenyl dioxygenase"/>
    <property type="match status" value="1"/>
</dbReference>
<dbReference type="InterPro" id="IPR037523">
    <property type="entry name" value="VOC_core"/>
</dbReference>
<dbReference type="PANTHER" id="PTHR21366">
    <property type="entry name" value="GLYOXALASE FAMILY PROTEIN"/>
    <property type="match status" value="1"/>
</dbReference>
<proteinExistence type="predicted"/>
<evidence type="ECO:0000313" key="3">
    <source>
        <dbReference type="Proteomes" id="UP000648239"/>
    </source>
</evidence>
<sequence>MPAKLRIFETVLYADDLTAAEVFYREVLGLITLQTSDLFITLACDQVYLLIFDRNKSEEEGRPVPSHGTTGPGHLAFAVEADDLDSWRIRLRNHGVPIEDEVDWKSGGHSIYFRDPAGNSLELAPPDLWKSRS</sequence>
<dbReference type="PANTHER" id="PTHR21366:SF22">
    <property type="entry name" value="VOC DOMAIN-CONTAINING PROTEIN"/>
    <property type="match status" value="1"/>
</dbReference>
<dbReference type="InterPro" id="IPR050383">
    <property type="entry name" value="GlyoxalaseI/FosfomycinResist"/>
</dbReference>
<dbReference type="InterPro" id="IPR004360">
    <property type="entry name" value="Glyas_Fos-R_dOase_dom"/>
</dbReference>
<gene>
    <name evidence="2" type="ORF">IFK94_04165</name>
</gene>
<evidence type="ECO:0000313" key="2">
    <source>
        <dbReference type="EMBL" id="MBD3867301.1"/>
    </source>
</evidence>
<organism evidence="2 3">
    <name type="scientific">Candidatus Polarisedimenticola svalbardensis</name>
    <dbReference type="NCBI Taxonomy" id="2886004"/>
    <lineage>
        <taxon>Bacteria</taxon>
        <taxon>Pseudomonadati</taxon>
        <taxon>Acidobacteriota</taxon>
        <taxon>Candidatus Polarisedimenticolia</taxon>
        <taxon>Candidatus Polarisedimenticolales</taxon>
        <taxon>Candidatus Polarisedimenticolaceae</taxon>
        <taxon>Candidatus Polarisedimenticola</taxon>
    </lineage>
</organism>